<dbReference type="AlphaFoldDB" id="A0A344TP18"/>
<evidence type="ECO:0000256" key="1">
    <source>
        <dbReference type="SAM" id="Phobius"/>
    </source>
</evidence>
<dbReference type="EMBL" id="CP030850">
    <property type="protein sequence ID" value="AXE20389.1"/>
    <property type="molecule type" value="Genomic_DNA"/>
</dbReference>
<keyword evidence="1" id="KW-0812">Transmembrane</keyword>
<gene>
    <name evidence="2" type="ORF">DR864_22910</name>
</gene>
<reference evidence="2 3" key="1">
    <citation type="submission" date="2018-07" db="EMBL/GenBank/DDBJ databases">
        <title>Genome sequencing of Runella.</title>
        <authorList>
            <person name="Baek M.-G."/>
            <person name="Yi H."/>
        </authorList>
    </citation>
    <scope>NUCLEOTIDE SEQUENCE [LARGE SCALE GENOMIC DNA]</scope>
    <source>
        <strain evidence="2 3">HYN0085</strain>
    </source>
</reference>
<feature type="transmembrane region" description="Helical" evidence="1">
    <location>
        <begin position="41"/>
        <end position="58"/>
    </location>
</feature>
<organism evidence="2 3">
    <name type="scientific">Runella rosea</name>
    <dbReference type="NCBI Taxonomy" id="2259595"/>
    <lineage>
        <taxon>Bacteria</taxon>
        <taxon>Pseudomonadati</taxon>
        <taxon>Bacteroidota</taxon>
        <taxon>Cytophagia</taxon>
        <taxon>Cytophagales</taxon>
        <taxon>Spirosomataceae</taxon>
        <taxon>Runella</taxon>
    </lineage>
</organism>
<feature type="transmembrane region" description="Helical" evidence="1">
    <location>
        <begin position="78"/>
        <end position="111"/>
    </location>
</feature>
<keyword evidence="1" id="KW-1133">Transmembrane helix</keyword>
<proteinExistence type="predicted"/>
<feature type="transmembrane region" description="Helical" evidence="1">
    <location>
        <begin position="7"/>
        <end position="29"/>
    </location>
</feature>
<keyword evidence="1" id="KW-0472">Membrane</keyword>
<evidence type="ECO:0000313" key="3">
    <source>
        <dbReference type="Proteomes" id="UP000251993"/>
    </source>
</evidence>
<accession>A0A344TP18</accession>
<dbReference type="OrthoDB" id="7271910at2"/>
<evidence type="ECO:0000313" key="2">
    <source>
        <dbReference type="EMBL" id="AXE20389.1"/>
    </source>
</evidence>
<dbReference type="KEGG" id="run:DR864_22910"/>
<sequence>MSKSAKTVLFFSYYLFIVGLELTFIPNVFTKTAQLPEAHEPYIRVVGILAFLLGVYYYQSAKNDLTPFFKTTITGRSIYFLGAVGLVVSQIAPPVFVAFGVIDLLGAIWTWRTLKSEGKM</sequence>
<dbReference type="RefSeq" id="WP_114069152.1">
    <property type="nucleotide sequence ID" value="NZ_CP030850.1"/>
</dbReference>
<dbReference type="Proteomes" id="UP000251993">
    <property type="component" value="Chromosome"/>
</dbReference>
<protein>
    <submittedName>
        <fullName evidence="2">Uncharacterized protein</fullName>
    </submittedName>
</protein>
<keyword evidence="3" id="KW-1185">Reference proteome</keyword>
<name>A0A344TP18_9BACT</name>